<dbReference type="PANTHER" id="PTHR11177:SF317">
    <property type="entry name" value="CHITINASE 12-RELATED"/>
    <property type="match status" value="1"/>
</dbReference>
<keyword evidence="9" id="KW-0812">Transmembrane</keyword>
<comment type="similarity">
    <text evidence="7">Belongs to the glycosyl hydrolase 18 family.</text>
</comment>
<keyword evidence="4" id="KW-0146">Chitin degradation</keyword>
<dbReference type="GO" id="GO:0008843">
    <property type="term" value="F:endochitinase activity"/>
    <property type="evidence" value="ECO:0007669"/>
    <property type="project" value="UniProtKB-EC"/>
</dbReference>
<dbReference type="STRING" id="1185876.BN8_01002"/>
<evidence type="ECO:0000256" key="4">
    <source>
        <dbReference type="ARBA" id="ARBA00023024"/>
    </source>
</evidence>
<keyword evidence="3 6" id="KW-0378">Hydrolase</keyword>
<organism evidence="11 12">
    <name type="scientific">Fibrisoma limi BUZ 3</name>
    <dbReference type="NCBI Taxonomy" id="1185876"/>
    <lineage>
        <taxon>Bacteria</taxon>
        <taxon>Pseudomonadati</taxon>
        <taxon>Bacteroidota</taxon>
        <taxon>Cytophagia</taxon>
        <taxon>Cytophagales</taxon>
        <taxon>Spirosomataceae</taxon>
        <taxon>Fibrisoma</taxon>
    </lineage>
</organism>
<evidence type="ECO:0000313" key="11">
    <source>
        <dbReference type="EMBL" id="CCH52031.1"/>
    </source>
</evidence>
<evidence type="ECO:0000256" key="8">
    <source>
        <dbReference type="SAM" id="MobiDB-lite"/>
    </source>
</evidence>
<dbReference type="InterPro" id="IPR029070">
    <property type="entry name" value="Chitinase_insertion_sf"/>
</dbReference>
<dbReference type="Gene3D" id="3.20.20.80">
    <property type="entry name" value="Glycosidases"/>
    <property type="match status" value="1"/>
</dbReference>
<evidence type="ECO:0000259" key="10">
    <source>
        <dbReference type="PROSITE" id="PS51910"/>
    </source>
</evidence>
<dbReference type="PROSITE" id="PS51910">
    <property type="entry name" value="GH18_2"/>
    <property type="match status" value="1"/>
</dbReference>
<dbReference type="InterPro" id="IPR011583">
    <property type="entry name" value="Chitinase_II/V-like_cat"/>
</dbReference>
<dbReference type="CDD" id="cd06548">
    <property type="entry name" value="GH18_chitinase"/>
    <property type="match status" value="1"/>
</dbReference>
<evidence type="ECO:0000256" key="3">
    <source>
        <dbReference type="ARBA" id="ARBA00022801"/>
    </source>
</evidence>
<evidence type="ECO:0000256" key="5">
    <source>
        <dbReference type="ARBA" id="ARBA00023295"/>
    </source>
</evidence>
<dbReference type="GO" id="GO:0008061">
    <property type="term" value="F:chitin binding"/>
    <property type="evidence" value="ECO:0007669"/>
    <property type="project" value="InterPro"/>
</dbReference>
<dbReference type="GO" id="GO:0005975">
    <property type="term" value="P:carbohydrate metabolic process"/>
    <property type="evidence" value="ECO:0007669"/>
    <property type="project" value="InterPro"/>
</dbReference>
<dbReference type="PROSITE" id="PS01095">
    <property type="entry name" value="GH18_1"/>
    <property type="match status" value="1"/>
</dbReference>
<evidence type="ECO:0000256" key="9">
    <source>
        <dbReference type="SAM" id="Phobius"/>
    </source>
</evidence>
<dbReference type="InterPro" id="IPR001223">
    <property type="entry name" value="Glyco_hydro18_cat"/>
</dbReference>
<keyword evidence="4" id="KW-0624">Polysaccharide degradation</keyword>
<feature type="domain" description="GH18" evidence="10">
    <location>
        <begin position="72"/>
        <end position="424"/>
    </location>
</feature>
<dbReference type="InterPro" id="IPR050314">
    <property type="entry name" value="Glycosyl_Hydrlase_18"/>
</dbReference>
<keyword evidence="9" id="KW-1133">Transmembrane helix</keyword>
<evidence type="ECO:0000256" key="6">
    <source>
        <dbReference type="RuleBase" id="RU000489"/>
    </source>
</evidence>
<dbReference type="AlphaFoldDB" id="I2GDQ7"/>
<dbReference type="SMART" id="SM00636">
    <property type="entry name" value="Glyco_18"/>
    <property type="match status" value="1"/>
</dbReference>
<evidence type="ECO:0000256" key="2">
    <source>
        <dbReference type="ARBA" id="ARBA00012729"/>
    </source>
</evidence>
<dbReference type="GO" id="GO:0006032">
    <property type="term" value="P:chitin catabolic process"/>
    <property type="evidence" value="ECO:0007669"/>
    <property type="project" value="UniProtKB-KW"/>
</dbReference>
<dbReference type="SUPFAM" id="SSF54556">
    <property type="entry name" value="Chitinase insertion domain"/>
    <property type="match status" value="1"/>
</dbReference>
<dbReference type="eggNOG" id="COG3325">
    <property type="taxonomic scope" value="Bacteria"/>
</dbReference>
<comment type="catalytic activity">
    <reaction evidence="1">
        <text>Random endo-hydrolysis of N-acetyl-beta-D-glucosaminide (1-&gt;4)-beta-linkages in chitin and chitodextrins.</text>
        <dbReference type="EC" id="3.2.1.14"/>
    </reaction>
</comment>
<dbReference type="SUPFAM" id="SSF51445">
    <property type="entry name" value="(Trans)glycosidases"/>
    <property type="match status" value="1"/>
</dbReference>
<evidence type="ECO:0000313" key="12">
    <source>
        <dbReference type="Proteomes" id="UP000009309"/>
    </source>
</evidence>
<protein>
    <recommendedName>
        <fullName evidence="2">chitinase</fullName>
        <ecNumber evidence="2">3.2.1.14</ecNumber>
    </recommendedName>
</protein>
<accession>I2GDQ7</accession>
<dbReference type="InterPro" id="IPR017853">
    <property type="entry name" value="GH"/>
</dbReference>
<sequence>MTKPVVRPTNNAQYPTDHTRSTPQDKRLFVNKASYTTRNFMKKPHAFYTFLILVALLVSGGVAGQAQSARPYVVIGYVTDKGWTKQQIDPFKLTHINYAFAVPAQNGELAAITPRDSANMAILTSLRSVNKNLKVLISVGGWGGCKYFSDAALTDESRRKFANSAVAFLKKHKLDGVDIDWEYPAQVGAGNIYRPEDKENFTLFLKAIRDRLDEQGRQDNRTGQNHYLLTAATGGDTAFVNHTNLGEAQQYLDYVNIMTYDLYHGNDKVTGHHSPLDQSKKGDQSRNSSMSAVDGHIRAGVPVEKIVLGIPFYGRGWADVKPVDNGLFQPATGKHSFLSYDELVAKYINKNGFVRYWDADAKAPYLWNPTSRTFISYADAESFGPKVDYVKQKGLAGVMFWEYIYDLQQKNVLLNKLVDGLKEPSSRSGAGR</sequence>
<proteinExistence type="inferred from homology"/>
<dbReference type="Gene3D" id="3.10.50.10">
    <property type="match status" value="1"/>
</dbReference>
<dbReference type="EMBL" id="CAIT01000004">
    <property type="protein sequence ID" value="CCH52031.1"/>
    <property type="molecule type" value="Genomic_DNA"/>
</dbReference>
<dbReference type="EC" id="3.2.1.14" evidence="2"/>
<dbReference type="Pfam" id="PF00704">
    <property type="entry name" value="Glyco_hydro_18"/>
    <property type="match status" value="1"/>
</dbReference>
<keyword evidence="9" id="KW-0472">Membrane</keyword>
<name>I2GDQ7_9BACT</name>
<evidence type="ECO:0000256" key="1">
    <source>
        <dbReference type="ARBA" id="ARBA00000822"/>
    </source>
</evidence>
<feature type="region of interest" description="Disordered" evidence="8">
    <location>
        <begin position="1"/>
        <end position="23"/>
    </location>
</feature>
<gene>
    <name evidence="11" type="ORF">BN8_01002</name>
</gene>
<evidence type="ECO:0000256" key="7">
    <source>
        <dbReference type="RuleBase" id="RU004453"/>
    </source>
</evidence>
<reference evidence="11 12" key="1">
    <citation type="journal article" date="2012" name="J. Bacteriol.">
        <title>Genome Sequence of the Filamentous Bacterium Fibrisoma limi BUZ 3T.</title>
        <authorList>
            <person name="Filippini M."/>
            <person name="Qi W."/>
            <person name="Jaenicke S."/>
            <person name="Goesmann A."/>
            <person name="Smits T.H."/>
            <person name="Bagheri H.C."/>
        </authorList>
    </citation>
    <scope>NUCLEOTIDE SEQUENCE [LARGE SCALE GENOMIC DNA]</scope>
    <source>
        <strain evidence="12">BUZ 3T</strain>
    </source>
</reference>
<feature type="region of interest" description="Disordered" evidence="8">
    <location>
        <begin position="271"/>
        <end position="293"/>
    </location>
</feature>
<comment type="caution">
    <text evidence="11">The sequence shown here is derived from an EMBL/GenBank/DDBJ whole genome shotgun (WGS) entry which is preliminary data.</text>
</comment>
<feature type="transmembrane region" description="Helical" evidence="9">
    <location>
        <begin position="46"/>
        <end position="64"/>
    </location>
</feature>
<dbReference type="PANTHER" id="PTHR11177">
    <property type="entry name" value="CHITINASE"/>
    <property type="match status" value="1"/>
</dbReference>
<keyword evidence="12" id="KW-1185">Reference proteome</keyword>
<keyword evidence="5 6" id="KW-0326">Glycosidase</keyword>
<dbReference type="InterPro" id="IPR001579">
    <property type="entry name" value="Glyco_hydro_18_chit_AS"/>
</dbReference>
<keyword evidence="4" id="KW-0119">Carbohydrate metabolism</keyword>
<feature type="compositionally biased region" description="Basic and acidic residues" evidence="8">
    <location>
        <begin position="271"/>
        <end position="284"/>
    </location>
</feature>
<dbReference type="Proteomes" id="UP000009309">
    <property type="component" value="Unassembled WGS sequence"/>
</dbReference>